<dbReference type="Proteomes" id="UP000238322">
    <property type="component" value="Unassembled WGS sequence"/>
</dbReference>
<protein>
    <submittedName>
        <fullName evidence="2">Uncharacterized protein</fullName>
    </submittedName>
</protein>
<sequence>MRVRSLANPDAKWPICQESLIDVLSRYHAIRLATVCLSLFAIVGGCRTTDPSIQLLEHEARGLEDKVYHLHDIVQRKEAEIASLRRENETLRKQLGLPQGQTAASIEEELIPTPTSRATTVDVEELESSLSPVIEMGMSSSLPELESVAPGPELMEGPLLQEFQPSEEVVTDRVVTKIVLNPKLTGGYSVDNKAGDDGLMVVIEPQNVEGQYVDVAGPVSVVLLDPAYSGKEAFVDRWDFDASYATDHLQCTLLGKGVHLKIPWTEGPPKHESLQLHVRYTTEDGEVLEQKKDIKIDLRGGTSQSWTPATVPLPGPRTAAKPAESSGDSSSERTGLLKKPLWKPFR</sequence>
<name>A0A2S8FK09_9BACT</name>
<dbReference type="AlphaFoldDB" id="A0A2S8FK09"/>
<dbReference type="OrthoDB" id="282621at2"/>
<reference evidence="2 3" key="1">
    <citation type="submission" date="2018-02" db="EMBL/GenBank/DDBJ databases">
        <title>Comparative genomes isolates from brazilian mangrove.</title>
        <authorList>
            <person name="Araujo J.E."/>
            <person name="Taketani R.G."/>
            <person name="Silva M.C.P."/>
            <person name="Loureco M.V."/>
            <person name="Andreote F.D."/>
        </authorList>
    </citation>
    <scope>NUCLEOTIDE SEQUENCE [LARGE SCALE GENOMIC DNA]</scope>
    <source>
        <strain evidence="2 3">Hex-1 MGV</strain>
    </source>
</reference>
<feature type="region of interest" description="Disordered" evidence="1">
    <location>
        <begin position="299"/>
        <end position="346"/>
    </location>
</feature>
<organism evidence="2 3">
    <name type="scientific">Blastopirellula marina</name>
    <dbReference type="NCBI Taxonomy" id="124"/>
    <lineage>
        <taxon>Bacteria</taxon>
        <taxon>Pseudomonadati</taxon>
        <taxon>Planctomycetota</taxon>
        <taxon>Planctomycetia</taxon>
        <taxon>Pirellulales</taxon>
        <taxon>Pirellulaceae</taxon>
        <taxon>Blastopirellula</taxon>
    </lineage>
</organism>
<evidence type="ECO:0000313" key="2">
    <source>
        <dbReference type="EMBL" id="PQO32264.1"/>
    </source>
</evidence>
<comment type="caution">
    <text evidence="2">The sequence shown here is derived from an EMBL/GenBank/DDBJ whole genome shotgun (WGS) entry which is preliminary data.</text>
</comment>
<evidence type="ECO:0000256" key="1">
    <source>
        <dbReference type="SAM" id="MobiDB-lite"/>
    </source>
</evidence>
<dbReference type="EMBL" id="PUHY01000012">
    <property type="protein sequence ID" value="PQO32264.1"/>
    <property type="molecule type" value="Genomic_DNA"/>
</dbReference>
<proteinExistence type="predicted"/>
<accession>A0A2S8FK09</accession>
<evidence type="ECO:0000313" key="3">
    <source>
        <dbReference type="Proteomes" id="UP000238322"/>
    </source>
</evidence>
<dbReference type="RefSeq" id="WP_146117825.1">
    <property type="nucleotide sequence ID" value="NZ_PUHY01000012.1"/>
</dbReference>
<gene>
    <name evidence="2" type="ORF">C5Y83_18725</name>
</gene>